<keyword evidence="2" id="KW-0378">Hydrolase</keyword>
<name>A0A5C4UHX0_9ACTN</name>
<dbReference type="Pfam" id="PF00975">
    <property type="entry name" value="Thioesterase"/>
    <property type="match status" value="1"/>
</dbReference>
<dbReference type="PANTHER" id="PTHR11487:SF0">
    <property type="entry name" value="S-ACYL FATTY ACID SYNTHASE THIOESTERASE, MEDIUM CHAIN"/>
    <property type="match status" value="1"/>
</dbReference>
<dbReference type="InterPro" id="IPR020802">
    <property type="entry name" value="TesA-like"/>
</dbReference>
<dbReference type="AlphaFoldDB" id="A0A5C4UHX0"/>
<dbReference type="InterPro" id="IPR012223">
    <property type="entry name" value="TEII"/>
</dbReference>
<dbReference type="EMBL" id="VDGT01000042">
    <property type="protein sequence ID" value="TNM23257.1"/>
    <property type="molecule type" value="Genomic_DNA"/>
</dbReference>
<evidence type="ECO:0000256" key="2">
    <source>
        <dbReference type="ARBA" id="ARBA00022801"/>
    </source>
</evidence>
<dbReference type="InterPro" id="IPR001031">
    <property type="entry name" value="Thioesterase"/>
</dbReference>
<dbReference type="GO" id="GO:0008610">
    <property type="term" value="P:lipid biosynthetic process"/>
    <property type="evidence" value="ECO:0007669"/>
    <property type="project" value="TreeGrafter"/>
</dbReference>
<dbReference type="Gene3D" id="3.40.50.1820">
    <property type="entry name" value="alpha/beta hydrolase"/>
    <property type="match status" value="1"/>
</dbReference>
<proteinExistence type="inferred from homology"/>
<dbReference type="InterPro" id="IPR029058">
    <property type="entry name" value="AB_hydrolase_fold"/>
</dbReference>
<dbReference type="RefSeq" id="WP_139650284.1">
    <property type="nucleotide sequence ID" value="NZ_BAAAZS010000170.1"/>
</dbReference>
<dbReference type="SMART" id="SM00824">
    <property type="entry name" value="PKS_TE"/>
    <property type="match status" value="1"/>
</dbReference>
<gene>
    <name evidence="4" type="ORF">FH715_27895</name>
</gene>
<sequence>MAATDGEGDAWIRRLGPGAPGAARVVAFPHAGGSANVYLPLARSLSPEMDVFAVQYPGRQDRMAEQLIDNVPELAQQVFRRLVSWTRSPLVLFGHSMGATVAFEVARRLEQFGSVPLVGLVVSGRRAPTIQRDDEDVHRRDDSELVAEIRTLNGTDPAFLEDEELLRMILPVVRNDYRAIETYRYQSGPRLSCPLTALLGDADPKAGIDEAMGWRDHTTGAFHFLSYPGGHFYLNDRIDAVGRQIASLAVAGQPVTGQPAQGR</sequence>
<comment type="similarity">
    <text evidence="1">Belongs to the thioesterase family.</text>
</comment>
<reference evidence="4 5" key="1">
    <citation type="submission" date="2019-06" db="EMBL/GenBank/DDBJ databases">
        <title>Draft genome of Streptomyces sedi sp. JCM16909.</title>
        <authorList>
            <person name="Klykleung N."/>
            <person name="Tanasupawat S."/>
            <person name="Kudo T."/>
            <person name="Yuki M."/>
            <person name="Ohkuma M."/>
        </authorList>
    </citation>
    <scope>NUCLEOTIDE SEQUENCE [LARGE SCALE GENOMIC DNA]</scope>
    <source>
        <strain evidence="4 5">JCM 16909</strain>
    </source>
</reference>
<evidence type="ECO:0000313" key="5">
    <source>
        <dbReference type="Proteomes" id="UP000311713"/>
    </source>
</evidence>
<dbReference type="GO" id="GO:0016787">
    <property type="term" value="F:hydrolase activity"/>
    <property type="evidence" value="ECO:0007669"/>
    <property type="project" value="UniProtKB-KW"/>
</dbReference>
<dbReference type="OrthoDB" id="8480037at2"/>
<dbReference type="SUPFAM" id="SSF53474">
    <property type="entry name" value="alpha/beta-Hydrolases"/>
    <property type="match status" value="1"/>
</dbReference>
<protein>
    <submittedName>
        <fullName evidence="4">Thioesterase</fullName>
    </submittedName>
</protein>
<evidence type="ECO:0000259" key="3">
    <source>
        <dbReference type="SMART" id="SM00824"/>
    </source>
</evidence>
<dbReference type="Proteomes" id="UP000311713">
    <property type="component" value="Unassembled WGS sequence"/>
</dbReference>
<keyword evidence="5" id="KW-1185">Reference proteome</keyword>
<evidence type="ECO:0000256" key="1">
    <source>
        <dbReference type="ARBA" id="ARBA00007169"/>
    </source>
</evidence>
<organism evidence="4 5">
    <name type="scientific">Streptomyces sedi</name>
    <dbReference type="NCBI Taxonomy" id="555059"/>
    <lineage>
        <taxon>Bacteria</taxon>
        <taxon>Bacillati</taxon>
        <taxon>Actinomycetota</taxon>
        <taxon>Actinomycetes</taxon>
        <taxon>Kitasatosporales</taxon>
        <taxon>Streptomycetaceae</taxon>
        <taxon>Streptomyces</taxon>
    </lineage>
</organism>
<dbReference type="PANTHER" id="PTHR11487">
    <property type="entry name" value="THIOESTERASE"/>
    <property type="match status" value="1"/>
</dbReference>
<comment type="caution">
    <text evidence="4">The sequence shown here is derived from an EMBL/GenBank/DDBJ whole genome shotgun (WGS) entry which is preliminary data.</text>
</comment>
<feature type="domain" description="Thioesterase TesA-like" evidence="3">
    <location>
        <begin position="26"/>
        <end position="249"/>
    </location>
</feature>
<evidence type="ECO:0000313" key="4">
    <source>
        <dbReference type="EMBL" id="TNM23257.1"/>
    </source>
</evidence>
<accession>A0A5C4UHX0</accession>